<keyword evidence="7 11" id="KW-1015">Disulfide bond</keyword>
<dbReference type="FunFam" id="2.40.10.10:FF:000003">
    <property type="entry name" value="Transmembrane serine protease 3"/>
    <property type="match status" value="1"/>
</dbReference>
<dbReference type="Gene3D" id="3.10.100.10">
    <property type="entry name" value="Mannose-Binding Protein A, subunit A"/>
    <property type="match status" value="1"/>
</dbReference>
<dbReference type="SUPFAM" id="SSF57440">
    <property type="entry name" value="Kringle-like"/>
    <property type="match status" value="1"/>
</dbReference>
<feature type="disulfide bond" evidence="10">
    <location>
        <begin position="275"/>
        <end position="290"/>
    </location>
</feature>
<dbReference type="Gene3D" id="2.40.20.10">
    <property type="entry name" value="Plasminogen Kringle 4"/>
    <property type="match status" value="1"/>
</dbReference>
<evidence type="ECO:0000259" key="16">
    <source>
        <dbReference type="PROSITE" id="PS50287"/>
    </source>
</evidence>
<evidence type="ECO:0000256" key="9">
    <source>
        <dbReference type="PROSITE-ProRule" id="PRU00121"/>
    </source>
</evidence>
<dbReference type="Gene3D" id="3.50.4.10">
    <property type="entry name" value="Hepatocyte Growth Factor"/>
    <property type="match status" value="1"/>
</dbReference>
<dbReference type="InterPro" id="IPR000001">
    <property type="entry name" value="Kringle"/>
</dbReference>
<dbReference type="PRINTS" id="PR00261">
    <property type="entry name" value="LDLRECEPTOR"/>
</dbReference>
<evidence type="ECO:0000259" key="13">
    <source>
        <dbReference type="PROSITE" id="PS50041"/>
    </source>
</evidence>
<accession>A0A8J5NCL1</accession>
<dbReference type="PROSITE" id="PS50041">
    <property type="entry name" value="C_TYPE_LECTIN_2"/>
    <property type="match status" value="1"/>
</dbReference>
<dbReference type="Gene3D" id="2.40.10.10">
    <property type="entry name" value="Trypsin-like serine proteases"/>
    <property type="match status" value="1"/>
</dbReference>
<dbReference type="AlphaFoldDB" id="A0A8J5NCL1"/>
<feature type="non-terminal residue" evidence="18">
    <location>
        <position position="1"/>
    </location>
</feature>
<dbReference type="InterPro" id="IPR043504">
    <property type="entry name" value="Peptidase_S1_PA_chymotrypsin"/>
</dbReference>
<dbReference type="Gene3D" id="3.10.250.10">
    <property type="entry name" value="SRCR-like domain"/>
    <property type="match status" value="2"/>
</dbReference>
<dbReference type="SMART" id="SM00130">
    <property type="entry name" value="KR"/>
    <property type="match status" value="1"/>
</dbReference>
<dbReference type="InterPro" id="IPR003609">
    <property type="entry name" value="Pan_app"/>
</dbReference>
<dbReference type="InterPro" id="IPR013806">
    <property type="entry name" value="Kringle-like"/>
</dbReference>
<evidence type="ECO:0000256" key="2">
    <source>
        <dbReference type="ARBA" id="ARBA00022670"/>
    </source>
</evidence>
<keyword evidence="4" id="KW-0677">Repeat</keyword>
<evidence type="ECO:0000256" key="7">
    <source>
        <dbReference type="ARBA" id="ARBA00023157"/>
    </source>
</evidence>
<dbReference type="Pfam" id="PF00024">
    <property type="entry name" value="PAN_1"/>
    <property type="match status" value="1"/>
</dbReference>
<evidence type="ECO:0000256" key="3">
    <source>
        <dbReference type="ARBA" id="ARBA00022729"/>
    </source>
</evidence>
<gene>
    <name evidence="18" type="primary">PRSS12-L1</name>
    <name evidence="18" type="ORF">Hamer_G000345</name>
</gene>
<dbReference type="InterPro" id="IPR001254">
    <property type="entry name" value="Trypsin_dom"/>
</dbReference>
<dbReference type="Gene3D" id="4.10.400.10">
    <property type="entry name" value="Low-density Lipoprotein Receptor"/>
    <property type="match status" value="3"/>
</dbReference>
<keyword evidence="1 9" id="KW-0420">Kringle</keyword>
<dbReference type="PROSITE" id="PS50068">
    <property type="entry name" value="LDLRA_2"/>
    <property type="match status" value="3"/>
</dbReference>
<evidence type="ECO:0000256" key="12">
    <source>
        <dbReference type="RuleBase" id="RU363034"/>
    </source>
</evidence>
<dbReference type="FunFam" id="4.10.400.10:FF:000065">
    <property type="entry name" value="Transmembrane protease serine 7"/>
    <property type="match status" value="1"/>
</dbReference>
<dbReference type="Proteomes" id="UP000747542">
    <property type="component" value="Unassembled WGS sequence"/>
</dbReference>
<feature type="disulfide bond" evidence="10">
    <location>
        <begin position="263"/>
        <end position="281"/>
    </location>
</feature>
<dbReference type="SMART" id="SM00034">
    <property type="entry name" value="CLECT"/>
    <property type="match status" value="1"/>
</dbReference>
<dbReference type="Pfam" id="PF00089">
    <property type="entry name" value="Trypsin"/>
    <property type="match status" value="1"/>
</dbReference>
<dbReference type="SUPFAM" id="SSF57414">
    <property type="entry name" value="Hairpin loop containing domain-like"/>
    <property type="match status" value="1"/>
</dbReference>
<keyword evidence="19" id="KW-1185">Reference proteome</keyword>
<dbReference type="SMART" id="SM00020">
    <property type="entry name" value="Tryp_SPc"/>
    <property type="match status" value="1"/>
</dbReference>
<evidence type="ECO:0000256" key="8">
    <source>
        <dbReference type="ARBA" id="ARBA00023180"/>
    </source>
</evidence>
<dbReference type="InterPro" id="IPR036055">
    <property type="entry name" value="LDL_receptor-like_sf"/>
</dbReference>
<dbReference type="CDD" id="cd00108">
    <property type="entry name" value="KR"/>
    <property type="match status" value="1"/>
</dbReference>
<dbReference type="InterPro" id="IPR036772">
    <property type="entry name" value="SRCR-like_dom_sf"/>
</dbReference>
<feature type="disulfide bond" evidence="10">
    <location>
        <begin position="394"/>
        <end position="409"/>
    </location>
</feature>
<dbReference type="InterPro" id="IPR016187">
    <property type="entry name" value="CTDL_fold"/>
</dbReference>
<name>A0A8J5NCL1_HOMAM</name>
<feature type="domain" description="SRCR" evidence="16">
    <location>
        <begin position="566"/>
        <end position="613"/>
    </location>
</feature>
<dbReference type="PROSITE" id="PS00134">
    <property type="entry name" value="TRYPSIN_HIS"/>
    <property type="match status" value="1"/>
</dbReference>
<dbReference type="InterPro" id="IPR001304">
    <property type="entry name" value="C-type_lectin-like"/>
</dbReference>
<evidence type="ECO:0000259" key="14">
    <source>
        <dbReference type="PROSITE" id="PS50070"/>
    </source>
</evidence>
<dbReference type="GO" id="GO:0006508">
    <property type="term" value="P:proteolysis"/>
    <property type="evidence" value="ECO:0007669"/>
    <property type="project" value="UniProtKB-KW"/>
</dbReference>
<keyword evidence="6 12" id="KW-0720">Serine protease</keyword>
<evidence type="ECO:0000259" key="15">
    <source>
        <dbReference type="PROSITE" id="PS50240"/>
    </source>
</evidence>
<evidence type="ECO:0000256" key="10">
    <source>
        <dbReference type="PROSITE-ProRule" id="PRU00124"/>
    </source>
</evidence>
<protein>
    <submittedName>
        <fullName evidence="18">Neurotrypsin-like 1</fullName>
    </submittedName>
</protein>
<dbReference type="InterPro" id="IPR023415">
    <property type="entry name" value="LDLR_class-A_CS"/>
</dbReference>
<feature type="domain" description="Peptidase S1" evidence="15">
    <location>
        <begin position="660"/>
        <end position="902"/>
    </location>
</feature>
<dbReference type="SUPFAM" id="SSF50494">
    <property type="entry name" value="Trypsin-like serine proteases"/>
    <property type="match status" value="1"/>
</dbReference>
<evidence type="ECO:0000256" key="4">
    <source>
        <dbReference type="ARBA" id="ARBA00022737"/>
    </source>
</evidence>
<feature type="domain" description="Apple" evidence="17">
    <location>
        <begin position="290"/>
        <end position="371"/>
    </location>
</feature>
<feature type="domain" description="Kringle" evidence="14">
    <location>
        <begin position="168"/>
        <end position="242"/>
    </location>
</feature>
<dbReference type="PROSITE" id="PS50240">
    <property type="entry name" value="TRYPSIN_DOM"/>
    <property type="match status" value="1"/>
</dbReference>
<dbReference type="PRINTS" id="PR00258">
    <property type="entry name" value="SPERACTRCPTR"/>
</dbReference>
<dbReference type="PROSITE" id="PS50948">
    <property type="entry name" value="PAN"/>
    <property type="match status" value="1"/>
</dbReference>
<dbReference type="InterPro" id="IPR016186">
    <property type="entry name" value="C-type_lectin-like/link_sf"/>
</dbReference>
<keyword evidence="3" id="KW-0732">Signal</keyword>
<dbReference type="FunFam" id="3.10.250.10:FF:000001">
    <property type="entry name" value="Lysyl oxidase 4 isoform X1"/>
    <property type="match status" value="1"/>
</dbReference>
<dbReference type="Pfam" id="PF00059">
    <property type="entry name" value="Lectin_C"/>
    <property type="match status" value="1"/>
</dbReference>
<dbReference type="SUPFAM" id="SSF56436">
    <property type="entry name" value="C-type lectin-like"/>
    <property type="match status" value="1"/>
</dbReference>
<dbReference type="GO" id="GO:0004252">
    <property type="term" value="F:serine-type endopeptidase activity"/>
    <property type="evidence" value="ECO:0007669"/>
    <property type="project" value="InterPro"/>
</dbReference>
<dbReference type="Pfam" id="PF00057">
    <property type="entry name" value="Ldl_recept_a"/>
    <property type="match status" value="3"/>
</dbReference>
<dbReference type="InterPro" id="IPR018114">
    <property type="entry name" value="TRYPSIN_HIS"/>
</dbReference>
<dbReference type="PROSITE" id="PS50287">
    <property type="entry name" value="SRCR_2"/>
    <property type="match status" value="2"/>
</dbReference>
<feature type="disulfide bond" evidence="10">
    <location>
        <begin position="524"/>
        <end position="536"/>
    </location>
</feature>
<evidence type="ECO:0000313" key="18">
    <source>
        <dbReference type="EMBL" id="KAG7177113.1"/>
    </source>
</evidence>
<dbReference type="InterPro" id="IPR033116">
    <property type="entry name" value="TRYPSIN_SER"/>
</dbReference>
<dbReference type="PANTHER" id="PTHR24252:SF10">
    <property type="entry name" value="SERINE PROTEASE 56"/>
    <property type="match status" value="1"/>
</dbReference>
<feature type="domain" description="SRCR" evidence="16">
    <location>
        <begin position="417"/>
        <end position="518"/>
    </location>
</feature>
<dbReference type="PANTHER" id="PTHR24252">
    <property type="entry name" value="ACROSIN-RELATED"/>
    <property type="match status" value="1"/>
</dbReference>
<dbReference type="PROSITE" id="PS50070">
    <property type="entry name" value="KRINGLE_2"/>
    <property type="match status" value="1"/>
</dbReference>
<dbReference type="InterPro" id="IPR038178">
    <property type="entry name" value="Kringle_sf"/>
</dbReference>
<evidence type="ECO:0000256" key="1">
    <source>
        <dbReference type="ARBA" id="ARBA00022572"/>
    </source>
</evidence>
<dbReference type="SMART" id="SM00202">
    <property type="entry name" value="SR"/>
    <property type="match status" value="1"/>
</dbReference>
<dbReference type="PROSITE" id="PS00135">
    <property type="entry name" value="TRYPSIN_SER"/>
    <property type="match status" value="1"/>
</dbReference>
<comment type="caution">
    <text evidence="18">The sequence shown here is derived from an EMBL/GenBank/DDBJ whole genome shotgun (WGS) entry which is preliminary data.</text>
</comment>
<keyword evidence="2 12" id="KW-0645">Protease</keyword>
<dbReference type="InterPro" id="IPR002172">
    <property type="entry name" value="LDrepeatLR_classA_rpt"/>
</dbReference>
<feature type="disulfide bond" evidence="11">
    <location>
        <begin position="487"/>
        <end position="497"/>
    </location>
</feature>
<dbReference type="PROSITE" id="PS00420">
    <property type="entry name" value="SRCR_1"/>
    <property type="match status" value="1"/>
</dbReference>
<evidence type="ECO:0000256" key="5">
    <source>
        <dbReference type="ARBA" id="ARBA00022801"/>
    </source>
</evidence>
<evidence type="ECO:0000313" key="19">
    <source>
        <dbReference type="Proteomes" id="UP000747542"/>
    </source>
</evidence>
<comment type="caution">
    <text evidence="11">Lacks conserved residue(s) required for the propagation of feature annotation.</text>
</comment>
<dbReference type="SMART" id="SM00192">
    <property type="entry name" value="LDLa"/>
    <property type="match status" value="3"/>
</dbReference>
<dbReference type="Pfam" id="PF00530">
    <property type="entry name" value="SRCR"/>
    <property type="match status" value="1"/>
</dbReference>
<feature type="disulfide bond" evidence="10">
    <location>
        <begin position="382"/>
        <end position="400"/>
    </location>
</feature>
<feature type="disulfide bond" evidence="10">
    <location>
        <begin position="256"/>
        <end position="268"/>
    </location>
</feature>
<dbReference type="CDD" id="cd00112">
    <property type="entry name" value="LDLa"/>
    <property type="match status" value="3"/>
</dbReference>
<dbReference type="PRINTS" id="PR00018">
    <property type="entry name" value="KRINGLE"/>
</dbReference>
<dbReference type="SUPFAM" id="SSF57424">
    <property type="entry name" value="LDL receptor-like module"/>
    <property type="match status" value="3"/>
</dbReference>
<evidence type="ECO:0000256" key="6">
    <source>
        <dbReference type="ARBA" id="ARBA00022825"/>
    </source>
</evidence>
<dbReference type="CDD" id="cd00190">
    <property type="entry name" value="Tryp_SPc"/>
    <property type="match status" value="1"/>
</dbReference>
<reference evidence="18" key="1">
    <citation type="journal article" date="2021" name="Sci. Adv.">
        <title>The American lobster genome reveals insights on longevity, neural, and immune adaptations.</title>
        <authorList>
            <person name="Polinski J.M."/>
            <person name="Zimin A.V."/>
            <person name="Clark K.F."/>
            <person name="Kohn A.B."/>
            <person name="Sadowski N."/>
            <person name="Timp W."/>
            <person name="Ptitsyn A."/>
            <person name="Khanna P."/>
            <person name="Romanova D.Y."/>
            <person name="Williams P."/>
            <person name="Greenwood S.J."/>
            <person name="Moroz L.L."/>
            <person name="Walt D.R."/>
            <person name="Bodnar A.G."/>
        </authorList>
    </citation>
    <scope>NUCLEOTIDE SEQUENCE</scope>
    <source>
        <strain evidence="18">GMGI-L3</strain>
    </source>
</reference>
<proteinExistence type="predicted"/>
<keyword evidence="5 12" id="KW-0378">Hydrolase</keyword>
<feature type="disulfide bond" evidence="10">
    <location>
        <begin position="531"/>
        <end position="549"/>
    </location>
</feature>
<sequence length="902" mass="99999">SPAGVRCLRNWVSECGENGVRWGDKCYYVDTSVLVTHAQAREFCSTKGARLLSITSQNESDFLSELLETLARDTVGLHTGGVRTQVFGDTFWLWQNSSTRPAPSLPFTLWWPGWNVTVGVQQNGNQRVTDEDVKNGDVMSEESVTQCILSDCAQKLHFVCETDKIDVGCIEDRGMTYAGTANITVDGEPCLPWKDPHVQPKIRDFTQTRGLTNNYCANPDGDDIPWCFTSIGRANFCDIPRCERKETHHEIVENVCPSHMFACASGGCIHQEWQCDGQKDCNDNSDEQECQDYSEEFTKLANHRLVGEEVEKWLYTLRVACAARCVQAKNFICMSFNYEQASETCILSKGNVGLSGGLVSSGGWEYHEMRKLVVNCSNMFVCGDGKCIDAAQNCDGRRDCKKGEDEMDCEDKVNFEVRLANGSDVHEGRVEVKAFRRWGGVCHDMWGELEGDVVCRQLGFSLGAREVLLNSHFGSSRGQYLMDDLNCQGNEASLAECDFGGWGVHDCQASEGAGVRCYKVGDECSREQWQCSNGRCIGLPYLCDTVDDCHDGSDEERGMCQAPLEVRLVDGKDMEEVARGEGELKKRQGRVEVRYLGIWGTVCDDDITLEEGHCCYLSTRPQTDTTDSVPPDGPLPESLPSTCGLREVDDNPTTSIVARVVSGHTPPPGAHPWMVAINLLTRTGPTQWCGGAVLGEEYVLTAGHCVFKYPATTYLLKIGDFNTHEEEEEEQEFRVSAVVLHPEYDKGPYLNNDIALLKVEKKNGRGIQFGRFVQPLCMVPSRWKYPPYLNCTVAGWGSLGVTLGYSKVLQSALLPILPEETCEADHVYGPARLTQGMYCAGHMEGGIDTCQGDSGGPMVCFVEGRYTAVGITSWGHGCARPNKPGVYTKLSRYIPWIYSNMR</sequence>
<dbReference type="GO" id="GO:0016020">
    <property type="term" value="C:membrane"/>
    <property type="evidence" value="ECO:0007669"/>
    <property type="project" value="InterPro"/>
</dbReference>
<evidence type="ECO:0000259" key="17">
    <source>
        <dbReference type="PROSITE" id="PS50948"/>
    </source>
</evidence>
<organism evidence="18 19">
    <name type="scientific">Homarus americanus</name>
    <name type="common">American lobster</name>
    <dbReference type="NCBI Taxonomy" id="6706"/>
    <lineage>
        <taxon>Eukaryota</taxon>
        <taxon>Metazoa</taxon>
        <taxon>Ecdysozoa</taxon>
        <taxon>Arthropoda</taxon>
        <taxon>Crustacea</taxon>
        <taxon>Multicrustacea</taxon>
        <taxon>Malacostraca</taxon>
        <taxon>Eumalacostraca</taxon>
        <taxon>Eucarida</taxon>
        <taxon>Decapoda</taxon>
        <taxon>Pleocyemata</taxon>
        <taxon>Astacidea</taxon>
        <taxon>Nephropoidea</taxon>
        <taxon>Nephropidae</taxon>
        <taxon>Homarus</taxon>
    </lineage>
</organism>
<feature type="domain" description="C-type lectin" evidence="13">
    <location>
        <begin position="22"/>
        <end position="161"/>
    </location>
</feature>
<dbReference type="Pfam" id="PF00051">
    <property type="entry name" value="Kringle"/>
    <property type="match status" value="1"/>
</dbReference>
<dbReference type="InterPro" id="IPR009003">
    <property type="entry name" value="Peptidase_S1_PA"/>
</dbReference>
<dbReference type="EMBL" id="JAHLQT010002534">
    <property type="protein sequence ID" value="KAG7177113.1"/>
    <property type="molecule type" value="Genomic_DNA"/>
</dbReference>
<dbReference type="PROSITE" id="PS01209">
    <property type="entry name" value="LDLRA_1"/>
    <property type="match status" value="3"/>
</dbReference>
<evidence type="ECO:0000256" key="11">
    <source>
        <dbReference type="PROSITE-ProRule" id="PRU00196"/>
    </source>
</evidence>
<keyword evidence="8" id="KW-0325">Glycoprotein</keyword>
<dbReference type="CDD" id="cd00037">
    <property type="entry name" value="CLECT"/>
    <property type="match status" value="1"/>
</dbReference>
<dbReference type="SUPFAM" id="SSF56487">
    <property type="entry name" value="SRCR-like"/>
    <property type="match status" value="2"/>
</dbReference>
<dbReference type="InterPro" id="IPR001190">
    <property type="entry name" value="SRCR"/>
</dbReference>